<dbReference type="InterPro" id="IPR044053">
    <property type="entry name" value="AsaB-like"/>
</dbReference>
<proteinExistence type="predicted"/>
<accession>A0A9X1DA68</accession>
<dbReference type="GO" id="GO:0016491">
    <property type="term" value="F:oxidoreductase activity"/>
    <property type="evidence" value="ECO:0007669"/>
    <property type="project" value="InterPro"/>
</dbReference>
<dbReference type="PANTHER" id="PTHR34598">
    <property type="entry name" value="BLL6449 PROTEIN"/>
    <property type="match status" value="1"/>
</dbReference>
<dbReference type="RefSeq" id="WP_214621963.1">
    <property type="nucleotide sequence ID" value="NZ_JAHGAW010000003.1"/>
</dbReference>
<evidence type="ECO:0000313" key="1">
    <source>
        <dbReference type="EMBL" id="MBT2186200.1"/>
    </source>
</evidence>
<name>A0A9X1DA68_9SPHN</name>
<dbReference type="PANTHER" id="PTHR34598:SF3">
    <property type="entry name" value="OXIDOREDUCTASE AN1597"/>
    <property type="match status" value="1"/>
</dbReference>
<organism evidence="1 2">
    <name type="scientific">Sphingobium nicotianae</name>
    <dbReference type="NCBI Taxonomy" id="2782607"/>
    <lineage>
        <taxon>Bacteria</taxon>
        <taxon>Pseudomonadati</taxon>
        <taxon>Pseudomonadota</taxon>
        <taxon>Alphaproteobacteria</taxon>
        <taxon>Sphingomonadales</taxon>
        <taxon>Sphingomonadaceae</taxon>
        <taxon>Sphingobium</taxon>
    </lineage>
</organism>
<dbReference type="Proteomes" id="UP001138757">
    <property type="component" value="Unassembled WGS sequence"/>
</dbReference>
<dbReference type="AlphaFoldDB" id="A0A9X1DA68"/>
<comment type="caution">
    <text evidence="1">The sequence shown here is derived from an EMBL/GenBank/DDBJ whole genome shotgun (WGS) entry which is preliminary data.</text>
</comment>
<reference evidence="1" key="1">
    <citation type="submission" date="2021-05" db="EMBL/GenBank/DDBJ databases">
        <title>Genome of Sphingobium sp. strain.</title>
        <authorList>
            <person name="Fan R."/>
        </authorList>
    </citation>
    <scope>NUCLEOTIDE SEQUENCE</scope>
    <source>
        <strain evidence="1">H33</strain>
    </source>
</reference>
<sequence>MASTLTGASTVRATLNYFDPHVPRGRFDLVEPERNLMVFEGHEMPIHDMRDGGVTLDREGFTLARHRSAVARSPEMLDTNLVAQDGLPPINKAYYDELLPLMREISGAREVIPQATGLTVRFSARSQRQSWAGAAGFIHLDVTEQSVNRFLDFSLKAAGREIAPYSRFVLLQTWRTVSDPPQDNLLALCDRSSVHPSDEVFYDAIIGDKGTALEAVEARSCRYNSDHRWWYASEMGAQDVLVFIGYDSADPQGIQPFHTGFDVPGCEGAAPRASLEARFFAFYD</sequence>
<dbReference type="EMBL" id="JAHGAW010000003">
    <property type="protein sequence ID" value="MBT2186200.1"/>
    <property type="molecule type" value="Genomic_DNA"/>
</dbReference>
<dbReference type="NCBIfam" id="NF041278">
    <property type="entry name" value="CmcJ_NvfI_EfuI"/>
    <property type="match status" value="1"/>
</dbReference>
<evidence type="ECO:0000313" key="2">
    <source>
        <dbReference type="Proteomes" id="UP001138757"/>
    </source>
</evidence>
<protein>
    <recommendedName>
        <fullName evidence="3">Methyltransferase</fullName>
    </recommendedName>
</protein>
<keyword evidence="2" id="KW-1185">Reference proteome</keyword>
<gene>
    <name evidence="1" type="ORF">KK488_04495</name>
</gene>
<evidence type="ECO:0008006" key="3">
    <source>
        <dbReference type="Google" id="ProtNLM"/>
    </source>
</evidence>